<evidence type="ECO:0000313" key="3">
    <source>
        <dbReference type="Proteomes" id="UP000298416"/>
    </source>
</evidence>
<dbReference type="EMBL" id="PNBA02000004">
    <property type="protein sequence ID" value="KAG6427560.1"/>
    <property type="molecule type" value="Genomic_DNA"/>
</dbReference>
<evidence type="ECO:0000313" key="2">
    <source>
        <dbReference type="EMBL" id="KAG6427560.1"/>
    </source>
</evidence>
<feature type="chain" id="PRO_5036457168" evidence="1">
    <location>
        <begin position="18"/>
        <end position="102"/>
    </location>
</feature>
<keyword evidence="1" id="KW-0732">Signal</keyword>
<name>A0A8X8Y724_SALSN</name>
<gene>
    <name evidence="2" type="ORF">SASPL_111806</name>
</gene>
<feature type="signal peptide" evidence="1">
    <location>
        <begin position="1"/>
        <end position="17"/>
    </location>
</feature>
<reference evidence="2" key="1">
    <citation type="submission" date="2018-01" db="EMBL/GenBank/DDBJ databases">
        <authorList>
            <person name="Mao J.F."/>
        </authorList>
    </citation>
    <scope>NUCLEOTIDE SEQUENCE</scope>
    <source>
        <strain evidence="2">Huo1</strain>
        <tissue evidence="2">Leaf</tissue>
    </source>
</reference>
<organism evidence="2">
    <name type="scientific">Salvia splendens</name>
    <name type="common">Scarlet sage</name>
    <dbReference type="NCBI Taxonomy" id="180675"/>
    <lineage>
        <taxon>Eukaryota</taxon>
        <taxon>Viridiplantae</taxon>
        <taxon>Streptophyta</taxon>
        <taxon>Embryophyta</taxon>
        <taxon>Tracheophyta</taxon>
        <taxon>Spermatophyta</taxon>
        <taxon>Magnoliopsida</taxon>
        <taxon>eudicotyledons</taxon>
        <taxon>Gunneridae</taxon>
        <taxon>Pentapetalae</taxon>
        <taxon>asterids</taxon>
        <taxon>lamiids</taxon>
        <taxon>Lamiales</taxon>
        <taxon>Lamiaceae</taxon>
        <taxon>Nepetoideae</taxon>
        <taxon>Mentheae</taxon>
        <taxon>Salviinae</taxon>
        <taxon>Salvia</taxon>
        <taxon>Salvia subgen. Calosphace</taxon>
        <taxon>core Calosphace</taxon>
    </lineage>
</organism>
<proteinExistence type="predicted"/>
<dbReference type="AlphaFoldDB" id="A0A8X8Y724"/>
<keyword evidence="3" id="KW-1185">Reference proteome</keyword>
<evidence type="ECO:0000256" key="1">
    <source>
        <dbReference type="SAM" id="SignalP"/>
    </source>
</evidence>
<sequence length="102" mass="11620">MMHLWSFLQTFMWRLTARIGSEFDMGKVQREVFDKLGTVDGLTLAERYELCDILSKKSQRLEICMASPSAPPGQDAFIAWGGGRQRIFSKLSIRSKVYEANA</sequence>
<accession>A0A8X8Y724</accession>
<comment type="caution">
    <text evidence="2">The sequence shown here is derived from an EMBL/GenBank/DDBJ whole genome shotgun (WGS) entry which is preliminary data.</text>
</comment>
<reference evidence="2" key="2">
    <citation type="submission" date="2020-08" db="EMBL/GenBank/DDBJ databases">
        <title>Plant Genome Project.</title>
        <authorList>
            <person name="Zhang R.-G."/>
        </authorList>
    </citation>
    <scope>NUCLEOTIDE SEQUENCE</scope>
    <source>
        <strain evidence="2">Huo1</strain>
        <tissue evidence="2">Leaf</tissue>
    </source>
</reference>
<protein>
    <submittedName>
        <fullName evidence="2">Uncharacterized protein</fullName>
    </submittedName>
</protein>
<dbReference type="Proteomes" id="UP000298416">
    <property type="component" value="Unassembled WGS sequence"/>
</dbReference>